<dbReference type="Proteomes" id="UP000076268">
    <property type="component" value="Unassembled WGS sequence"/>
</dbReference>
<dbReference type="OrthoDB" id="1682230at2"/>
<dbReference type="EMBL" id="LSGP01000013">
    <property type="protein sequence ID" value="KYZ76998.1"/>
    <property type="molecule type" value="Genomic_DNA"/>
</dbReference>
<evidence type="ECO:0008006" key="4">
    <source>
        <dbReference type="Google" id="ProtNLM"/>
    </source>
</evidence>
<evidence type="ECO:0000313" key="3">
    <source>
        <dbReference type="Proteomes" id="UP000076268"/>
    </source>
</evidence>
<comment type="caution">
    <text evidence="2">The sequence shown here is derived from an EMBL/GenBank/DDBJ whole genome shotgun (WGS) entry which is preliminary data.</text>
</comment>
<keyword evidence="3" id="KW-1185">Reference proteome</keyword>
<dbReference type="STRING" id="1794912.AXX12_02315"/>
<feature type="transmembrane region" description="Helical" evidence="1">
    <location>
        <begin position="138"/>
        <end position="161"/>
    </location>
</feature>
<feature type="transmembrane region" description="Helical" evidence="1">
    <location>
        <begin position="104"/>
        <end position="126"/>
    </location>
</feature>
<keyword evidence="1" id="KW-1133">Transmembrane helix</keyword>
<dbReference type="AlphaFoldDB" id="A0A154BU02"/>
<proteinExistence type="predicted"/>
<keyword evidence="1" id="KW-0472">Membrane</keyword>
<protein>
    <recommendedName>
        <fullName evidence="4">ECF transporter S component</fullName>
    </recommendedName>
</protein>
<organism evidence="2 3">
    <name type="scientific">Anaerosporomusa subterranea</name>
    <dbReference type="NCBI Taxonomy" id="1794912"/>
    <lineage>
        <taxon>Bacteria</taxon>
        <taxon>Bacillati</taxon>
        <taxon>Bacillota</taxon>
        <taxon>Negativicutes</taxon>
        <taxon>Acetonemataceae</taxon>
        <taxon>Anaerosporomusa</taxon>
    </lineage>
</organism>
<evidence type="ECO:0000313" key="2">
    <source>
        <dbReference type="EMBL" id="KYZ76998.1"/>
    </source>
</evidence>
<sequence length="168" mass="18097">MSKQTILTRTALLLAITLIFQSLRFFIPIPPLFSTFLVGSLVNATLLISLNAVGLLPTLFLAVIAPLVAYFQQLLLLPIFILPVAAGNMVYVGVFFLLSARGTMFAAATAASGKTLLLYLTFSWLLSWVSIPPKIASGLLFVMSWPQLVTALAGAALASIISRRLRNS</sequence>
<keyword evidence="1" id="KW-0812">Transmembrane</keyword>
<name>A0A154BU02_ANASB</name>
<evidence type="ECO:0000256" key="1">
    <source>
        <dbReference type="SAM" id="Phobius"/>
    </source>
</evidence>
<feature type="transmembrane region" description="Helical" evidence="1">
    <location>
        <begin position="75"/>
        <end position="98"/>
    </location>
</feature>
<reference evidence="2 3" key="1">
    <citation type="submission" date="2016-02" db="EMBL/GenBank/DDBJ databases">
        <title>Anaerosporomusa subterraneum gen. nov., sp. nov., a spore-forming obligate anaerobe isolated from saprolite.</title>
        <authorList>
            <person name="Choi J.K."/>
            <person name="Shah M."/>
            <person name="Yee N."/>
        </authorList>
    </citation>
    <scope>NUCLEOTIDE SEQUENCE [LARGE SCALE GENOMIC DNA]</scope>
    <source>
        <strain evidence="2 3">RU4</strain>
    </source>
</reference>
<dbReference type="RefSeq" id="WP_066238518.1">
    <property type="nucleotide sequence ID" value="NZ_LSGP01000013.1"/>
</dbReference>
<feature type="transmembrane region" description="Helical" evidence="1">
    <location>
        <begin position="48"/>
        <end position="68"/>
    </location>
</feature>
<gene>
    <name evidence="2" type="ORF">AXX12_02315</name>
</gene>
<accession>A0A154BU02</accession>